<dbReference type="EMBL" id="LCEK01000009">
    <property type="protein sequence ID" value="KKS72385.1"/>
    <property type="molecule type" value="Genomic_DNA"/>
</dbReference>
<evidence type="ECO:0000259" key="2">
    <source>
        <dbReference type="PROSITE" id="PS51462"/>
    </source>
</evidence>
<accession>A0A0G1BG45</accession>
<dbReference type="PANTHER" id="PTHR43736">
    <property type="entry name" value="ADP-RIBOSE PYROPHOSPHATASE"/>
    <property type="match status" value="1"/>
</dbReference>
<dbReference type="SUPFAM" id="SSF55811">
    <property type="entry name" value="Nudix"/>
    <property type="match status" value="1"/>
</dbReference>
<feature type="domain" description="Nudix hydrolase" evidence="2">
    <location>
        <begin position="10"/>
        <end position="145"/>
    </location>
</feature>
<dbReference type="AlphaFoldDB" id="A0A0G1BG45"/>
<reference evidence="3 4" key="1">
    <citation type="journal article" date="2015" name="Nature">
        <title>rRNA introns, odd ribosomes, and small enigmatic genomes across a large radiation of phyla.</title>
        <authorList>
            <person name="Brown C.T."/>
            <person name="Hug L.A."/>
            <person name="Thomas B.C."/>
            <person name="Sharon I."/>
            <person name="Castelle C.J."/>
            <person name="Singh A."/>
            <person name="Wilkins M.J."/>
            <person name="Williams K.H."/>
            <person name="Banfield J.F."/>
        </authorList>
    </citation>
    <scope>NUCLEOTIDE SEQUENCE [LARGE SCALE GENOMIC DNA]</scope>
</reference>
<dbReference type="Pfam" id="PF00293">
    <property type="entry name" value="NUDIX"/>
    <property type="match status" value="1"/>
</dbReference>
<dbReference type="InterPro" id="IPR020084">
    <property type="entry name" value="NUDIX_hydrolase_CS"/>
</dbReference>
<dbReference type="InterPro" id="IPR000086">
    <property type="entry name" value="NUDIX_hydrolase_dom"/>
</dbReference>
<dbReference type="Gene3D" id="3.90.79.10">
    <property type="entry name" value="Nucleoside Triphosphate Pyrophosphohydrolase"/>
    <property type="match status" value="1"/>
</dbReference>
<gene>
    <name evidence="3" type="ORF">UV42_C0009G0002</name>
</gene>
<protein>
    <recommendedName>
        <fullName evidence="2">Nudix hydrolase domain-containing protein</fullName>
    </recommendedName>
</protein>
<dbReference type="PROSITE" id="PS51462">
    <property type="entry name" value="NUDIX"/>
    <property type="match status" value="1"/>
</dbReference>
<dbReference type="InterPro" id="IPR015797">
    <property type="entry name" value="NUDIX_hydrolase-like_dom_sf"/>
</dbReference>
<sequence length="151" mass="17659">MLLCFMKDTRFKIYVAVYLILEKNEKLLLLRRFNTHYMNGFYTPIAGHLDGNESATDAVIREAMEEAGIVITRDDVNVEHIMHRSNPEREYIDIFFVASHWQGNPTNMEPDKADDMQWFDEQHLPEKTLPEVVSVLKAIAHGVHYSEYGWE</sequence>
<dbReference type="Proteomes" id="UP000033867">
    <property type="component" value="Unassembled WGS sequence"/>
</dbReference>
<dbReference type="GO" id="GO:0016787">
    <property type="term" value="F:hydrolase activity"/>
    <property type="evidence" value="ECO:0007669"/>
    <property type="project" value="UniProtKB-KW"/>
</dbReference>
<name>A0A0G1BG45_9BACT</name>
<comment type="caution">
    <text evidence="3">The sequence shown here is derived from an EMBL/GenBank/DDBJ whole genome shotgun (WGS) entry which is preliminary data.</text>
</comment>
<dbReference type="PANTHER" id="PTHR43736:SF1">
    <property type="entry name" value="DIHYDRONEOPTERIN TRIPHOSPHATE DIPHOSPHATASE"/>
    <property type="match status" value="1"/>
</dbReference>
<evidence type="ECO:0000256" key="1">
    <source>
        <dbReference type="ARBA" id="ARBA00022801"/>
    </source>
</evidence>
<keyword evidence="1" id="KW-0378">Hydrolase</keyword>
<organism evidence="3 4">
    <name type="scientific">Candidatus Magasanikbacteria bacterium GW2011_GWE2_42_7</name>
    <dbReference type="NCBI Taxonomy" id="1619052"/>
    <lineage>
        <taxon>Bacteria</taxon>
        <taxon>Candidatus Magasanikiibacteriota</taxon>
    </lineage>
</organism>
<evidence type="ECO:0000313" key="3">
    <source>
        <dbReference type="EMBL" id="KKS72385.1"/>
    </source>
</evidence>
<dbReference type="PROSITE" id="PS00893">
    <property type="entry name" value="NUDIX_BOX"/>
    <property type="match status" value="1"/>
</dbReference>
<proteinExistence type="predicted"/>
<evidence type="ECO:0000313" key="4">
    <source>
        <dbReference type="Proteomes" id="UP000033867"/>
    </source>
</evidence>